<sequence>MFLSSRFLRSVRYQPNSTTASLLINALMKPVCLGRFRPMILLFNRPNIPSILGIGSTRQSHSLGTGGRRHSSSAAGGKKGGGIQKGGSGGNNDQFGKGDAGNGRGGDGKSVSGESKDGSYQTVSPATIQVYSDPTLARTVRELSVVLQRLRNQLKNLKEDVEDTAFELLKQGQNQATLDKVFKEACTLSSESSKAVKEQTRVQTVMEKNLEFFSRMSASHDNQIRDSILRLNECDRRLEVALSKLDYVSSSLRRVKRLVTEDVKWDLQELRLAIKIARNETRNIKNALVREGIVVHSSHPIQSSKSETLKSNEVALIKQE</sequence>
<organism evidence="3 4">
    <name type="scientific">Strongylocentrotus purpuratus</name>
    <name type="common">Purple sea urchin</name>
    <dbReference type="NCBI Taxonomy" id="7668"/>
    <lineage>
        <taxon>Eukaryota</taxon>
        <taxon>Metazoa</taxon>
        <taxon>Echinodermata</taxon>
        <taxon>Eleutherozoa</taxon>
        <taxon>Echinozoa</taxon>
        <taxon>Echinoidea</taxon>
        <taxon>Euechinoidea</taxon>
        <taxon>Echinacea</taxon>
        <taxon>Camarodonta</taxon>
        <taxon>Echinidea</taxon>
        <taxon>Strongylocentrotidae</taxon>
        <taxon>Strongylocentrotus</taxon>
    </lineage>
</organism>
<dbReference type="RefSeq" id="XP_011674674.2">
    <property type="nucleotide sequence ID" value="XM_011676372.2"/>
</dbReference>
<protein>
    <submittedName>
        <fullName evidence="3">Uncharacterized protein</fullName>
    </submittedName>
</protein>
<feature type="coiled-coil region" evidence="1">
    <location>
        <begin position="140"/>
        <end position="171"/>
    </location>
</feature>
<dbReference type="OrthoDB" id="10071762at2759"/>
<reference evidence="4" key="1">
    <citation type="submission" date="2015-02" db="EMBL/GenBank/DDBJ databases">
        <title>Genome sequencing for Strongylocentrotus purpuratus.</title>
        <authorList>
            <person name="Murali S."/>
            <person name="Liu Y."/>
            <person name="Vee V."/>
            <person name="English A."/>
            <person name="Wang M."/>
            <person name="Skinner E."/>
            <person name="Han Y."/>
            <person name="Muzny D.M."/>
            <person name="Worley K.C."/>
            <person name="Gibbs R.A."/>
        </authorList>
    </citation>
    <scope>NUCLEOTIDE SEQUENCE</scope>
</reference>
<dbReference type="EnsemblMetazoa" id="XM_011676372">
    <property type="protein sequence ID" value="XP_011674674"/>
    <property type="gene ID" value="LOC105443329"/>
</dbReference>
<dbReference type="KEGG" id="spu:105443329"/>
<dbReference type="OMA" id="ACKQSSE"/>
<accession>A0A7M7HK56</accession>
<dbReference type="GeneID" id="105443329"/>
<feature type="compositionally biased region" description="Gly residues" evidence="2">
    <location>
        <begin position="77"/>
        <end position="90"/>
    </location>
</feature>
<evidence type="ECO:0000256" key="1">
    <source>
        <dbReference type="SAM" id="Coils"/>
    </source>
</evidence>
<evidence type="ECO:0000256" key="2">
    <source>
        <dbReference type="SAM" id="MobiDB-lite"/>
    </source>
</evidence>
<dbReference type="Proteomes" id="UP000007110">
    <property type="component" value="Unassembled WGS sequence"/>
</dbReference>
<evidence type="ECO:0000313" key="3">
    <source>
        <dbReference type="EnsemblMetazoa" id="XP_011674674"/>
    </source>
</evidence>
<evidence type="ECO:0000313" key="4">
    <source>
        <dbReference type="Proteomes" id="UP000007110"/>
    </source>
</evidence>
<reference evidence="3" key="2">
    <citation type="submission" date="2021-01" db="UniProtKB">
        <authorList>
            <consortium name="EnsemblMetazoa"/>
        </authorList>
    </citation>
    <scope>IDENTIFICATION</scope>
</reference>
<name>A0A7M7HK56_STRPU</name>
<dbReference type="InParanoid" id="A0A7M7HK56"/>
<keyword evidence="1" id="KW-0175">Coiled coil</keyword>
<keyword evidence="4" id="KW-1185">Reference proteome</keyword>
<dbReference type="AlphaFoldDB" id="A0A7M7HK56"/>
<proteinExistence type="predicted"/>
<feature type="region of interest" description="Disordered" evidence="2">
    <location>
        <begin position="58"/>
        <end position="120"/>
    </location>
</feature>